<reference evidence="3" key="1">
    <citation type="submission" date="2021-03" db="EMBL/GenBank/DDBJ databases">
        <title>Draft genome sequence of rust myrtle Austropuccinia psidii MF-1, a brazilian biotype.</title>
        <authorList>
            <person name="Quecine M.C."/>
            <person name="Pachon D.M.R."/>
            <person name="Bonatelli M.L."/>
            <person name="Correr F.H."/>
            <person name="Franceschini L.M."/>
            <person name="Leite T.F."/>
            <person name="Margarido G.R.A."/>
            <person name="Almeida C.A."/>
            <person name="Ferrarezi J.A."/>
            <person name="Labate C.A."/>
        </authorList>
    </citation>
    <scope>NUCLEOTIDE SEQUENCE</scope>
    <source>
        <strain evidence="3">MF-1</strain>
    </source>
</reference>
<gene>
    <name evidence="3" type="ORF">O181_031307</name>
</gene>
<dbReference type="AlphaFoldDB" id="A0A9Q3H583"/>
<sequence length="406" mass="45564">MGSTLAITASRETDLSKRSISRQTPSHLTLHRRQPQSHHSPFTPAHMSRLADRPMSPRAATGNNAAGRFKPLPTCDYYPLTRETWKKLALDSYLRFTEKADTMDLTAFAASQKLTNFVCGIGANCNAGQLCYPVMGKAWNPVMDNTEIWQEKNKQSMDGAFSQVMGTHLPYLMGNQVGPIGYIINVFSLLTTVVLDTLAFAKDFNPKEPIREGYDVWIAAANYLNDVEHEIHDVMDKRMKKAIASPISSPEGLYGALAGGAFMDPHHLLTFPQLEDMYRSSFMEVALNLVFNIMNCTDKGTNGEAKDNARMWEIISVKSQKFPNAHVIKDELEISTKAIVQISWKCQSKYGKFRYNPYTNGKLPEKKNTECVFNLPVCDCRTGPLSVRYAYKDLNIACRELGKLPI</sequence>
<evidence type="ECO:0000313" key="3">
    <source>
        <dbReference type="EMBL" id="MBW0491592.1"/>
    </source>
</evidence>
<dbReference type="Proteomes" id="UP000765509">
    <property type="component" value="Unassembled WGS sequence"/>
</dbReference>
<evidence type="ECO:0000256" key="1">
    <source>
        <dbReference type="SAM" id="MobiDB-lite"/>
    </source>
</evidence>
<dbReference type="PANTHER" id="PTHR33339">
    <property type="entry name" value="LYSM DOMAIN-CONTAINING PROTEIN"/>
    <property type="match status" value="1"/>
</dbReference>
<evidence type="ECO:0000313" key="4">
    <source>
        <dbReference type="Proteomes" id="UP000765509"/>
    </source>
</evidence>
<dbReference type="EMBL" id="AVOT02011156">
    <property type="protein sequence ID" value="MBW0491592.1"/>
    <property type="molecule type" value="Genomic_DNA"/>
</dbReference>
<dbReference type="Pfam" id="PF25278">
    <property type="entry name" value="DUF7872"/>
    <property type="match status" value="1"/>
</dbReference>
<dbReference type="OrthoDB" id="2501761at2759"/>
<feature type="region of interest" description="Disordered" evidence="1">
    <location>
        <begin position="1"/>
        <end position="49"/>
    </location>
</feature>
<name>A0A9Q3H583_9BASI</name>
<organism evidence="3 4">
    <name type="scientific">Austropuccinia psidii MF-1</name>
    <dbReference type="NCBI Taxonomy" id="1389203"/>
    <lineage>
        <taxon>Eukaryota</taxon>
        <taxon>Fungi</taxon>
        <taxon>Dikarya</taxon>
        <taxon>Basidiomycota</taxon>
        <taxon>Pucciniomycotina</taxon>
        <taxon>Pucciniomycetes</taxon>
        <taxon>Pucciniales</taxon>
        <taxon>Sphaerophragmiaceae</taxon>
        <taxon>Austropuccinia</taxon>
    </lineage>
</organism>
<feature type="domain" description="DUF7872" evidence="2">
    <location>
        <begin position="207"/>
        <end position="406"/>
    </location>
</feature>
<proteinExistence type="predicted"/>
<accession>A0A9Q3H583</accession>
<protein>
    <recommendedName>
        <fullName evidence="2">DUF7872 domain-containing protein</fullName>
    </recommendedName>
</protein>
<comment type="caution">
    <text evidence="3">The sequence shown here is derived from an EMBL/GenBank/DDBJ whole genome shotgun (WGS) entry which is preliminary data.</text>
</comment>
<keyword evidence="4" id="KW-1185">Reference proteome</keyword>
<dbReference type="InterPro" id="IPR057194">
    <property type="entry name" value="DUF7872"/>
</dbReference>
<dbReference type="PANTHER" id="PTHR33339:SF1">
    <property type="entry name" value="LYSM DOMAIN-CONTAINING PROTEIN"/>
    <property type="match status" value="1"/>
</dbReference>
<evidence type="ECO:0000259" key="2">
    <source>
        <dbReference type="Pfam" id="PF25278"/>
    </source>
</evidence>